<accession>A0ABQ7SDI9</accession>
<keyword evidence="4" id="KW-0804">Transcription</keyword>
<keyword evidence="8" id="KW-1185">Reference proteome</keyword>
<reference evidence="7 8" key="1">
    <citation type="journal article" date="2022" name="Gigascience">
        <title>A chromosome-level genome assembly and annotation of the desert horned lizard, Phrynosoma platyrhinos, provides insight into chromosomal rearrangements among reptiles.</title>
        <authorList>
            <person name="Koochekian N."/>
            <person name="Ascanio A."/>
            <person name="Farleigh K."/>
            <person name="Card D.C."/>
            <person name="Schield D.R."/>
            <person name="Castoe T.A."/>
            <person name="Jezkova T."/>
        </authorList>
    </citation>
    <scope>NUCLEOTIDE SEQUENCE [LARGE SCALE GENOMIC DNA]</scope>
    <source>
        <strain evidence="7">NK-2021</strain>
    </source>
</reference>
<gene>
    <name evidence="7" type="ORF">JD844_004584</name>
</gene>
<evidence type="ECO:0000256" key="4">
    <source>
        <dbReference type="ARBA" id="ARBA00023163"/>
    </source>
</evidence>
<dbReference type="Proteomes" id="UP000826234">
    <property type="component" value="Unassembled WGS sequence"/>
</dbReference>
<protein>
    <recommendedName>
        <fullName evidence="9">Mediator complex subunit 27</fullName>
    </recommendedName>
</protein>
<feature type="compositionally biased region" description="Basic and acidic residues" evidence="6">
    <location>
        <begin position="85"/>
        <end position="97"/>
    </location>
</feature>
<evidence type="ECO:0000256" key="1">
    <source>
        <dbReference type="ARBA" id="ARBA00004123"/>
    </source>
</evidence>
<comment type="subcellular location">
    <subcellularLocation>
        <location evidence="1">Nucleus</location>
    </subcellularLocation>
</comment>
<dbReference type="InterPro" id="IPR021627">
    <property type="entry name" value="Mediator_Med27"/>
</dbReference>
<evidence type="ECO:0000256" key="5">
    <source>
        <dbReference type="ARBA" id="ARBA00023242"/>
    </source>
</evidence>
<keyword evidence="3" id="KW-0805">Transcription regulation</keyword>
<organism evidence="7 8">
    <name type="scientific">Phrynosoma platyrhinos</name>
    <name type="common">Desert horned lizard</name>
    <dbReference type="NCBI Taxonomy" id="52577"/>
    <lineage>
        <taxon>Eukaryota</taxon>
        <taxon>Metazoa</taxon>
        <taxon>Chordata</taxon>
        <taxon>Craniata</taxon>
        <taxon>Vertebrata</taxon>
        <taxon>Euteleostomi</taxon>
        <taxon>Lepidosauria</taxon>
        <taxon>Squamata</taxon>
        <taxon>Bifurcata</taxon>
        <taxon>Unidentata</taxon>
        <taxon>Episquamata</taxon>
        <taxon>Toxicofera</taxon>
        <taxon>Iguania</taxon>
        <taxon>Phrynosomatidae</taxon>
        <taxon>Phrynosomatinae</taxon>
        <taxon>Phrynosoma</taxon>
    </lineage>
</organism>
<dbReference type="PANTHER" id="PTHR13130:SF4">
    <property type="entry name" value="MEDIATOR OF RNA POLYMERASE II TRANSCRIPTION SUBUNIT 27"/>
    <property type="match status" value="1"/>
</dbReference>
<keyword evidence="5" id="KW-0539">Nucleus</keyword>
<dbReference type="PANTHER" id="PTHR13130">
    <property type="entry name" value="34 KDA TRANSCRIPTIONAL CO-ACTIVATOR-RELATED"/>
    <property type="match status" value="1"/>
</dbReference>
<proteinExistence type="inferred from homology"/>
<evidence type="ECO:0000256" key="2">
    <source>
        <dbReference type="ARBA" id="ARBA00008048"/>
    </source>
</evidence>
<evidence type="ECO:0000313" key="8">
    <source>
        <dbReference type="Proteomes" id="UP000826234"/>
    </source>
</evidence>
<name>A0ABQ7SDI9_PHRPL</name>
<sequence length="351" mass="38912">MQEESRTHCWGPQLPEPLPLGLKVAAAVAAAAAIVTDHATTALLHYQLPQMPDVVVRSFMPEKASSEHARSPEPCKKSSKRRHSLEREAPKAKEPAAKKPWVWPEKAKHRLETETELAPPSRSKSPSPVPWPSSALSIPPPLKVVSPPLRALISELESEGEIRDDIPLLDTEPPSLLKDSATLGTEADEALLDPETERILRENPDLIFDSLTGCFLQHVDPRHLSPSPPRCLSNHSCEGLHHLHLGPCHSVRIIILQPGGCQGLALPRLWLLRNEPCSQNTVGLVGIAHGPTLLLTPGHPPYWAQAKTWLRSYIKLFQAPCQRCGKFLQDGLPPTWRDFRTLEAFHDTCRQ</sequence>
<feature type="region of interest" description="Disordered" evidence="6">
    <location>
        <begin position="62"/>
        <end position="140"/>
    </location>
</feature>
<feature type="compositionally biased region" description="Basic and acidic residues" evidence="6">
    <location>
        <begin position="64"/>
        <end position="76"/>
    </location>
</feature>
<evidence type="ECO:0000256" key="6">
    <source>
        <dbReference type="SAM" id="MobiDB-lite"/>
    </source>
</evidence>
<evidence type="ECO:0000313" key="7">
    <source>
        <dbReference type="EMBL" id="KAH0615394.1"/>
    </source>
</evidence>
<evidence type="ECO:0008006" key="9">
    <source>
        <dbReference type="Google" id="ProtNLM"/>
    </source>
</evidence>
<dbReference type="Pfam" id="PF11571">
    <property type="entry name" value="Med27"/>
    <property type="match status" value="1"/>
</dbReference>
<evidence type="ECO:0000256" key="3">
    <source>
        <dbReference type="ARBA" id="ARBA00023015"/>
    </source>
</evidence>
<dbReference type="EMBL" id="JAIPUX010005291">
    <property type="protein sequence ID" value="KAH0615394.1"/>
    <property type="molecule type" value="Genomic_DNA"/>
</dbReference>
<comment type="similarity">
    <text evidence="2">Belongs to the Mediator complex subunit 27 family.</text>
</comment>
<comment type="caution">
    <text evidence="7">The sequence shown here is derived from an EMBL/GenBank/DDBJ whole genome shotgun (WGS) entry which is preliminary data.</text>
</comment>